<accession>A0AB35WRB4</accession>
<dbReference type="EMBL" id="JAZDQP010000004">
    <property type="protein sequence ID" value="MEE1866218.1"/>
    <property type="molecule type" value="Genomic_DNA"/>
</dbReference>
<proteinExistence type="predicted"/>
<reference evidence="1 2" key="1">
    <citation type="submission" date="2024-01" db="EMBL/GenBank/DDBJ databases">
        <title>Unpublished Manusciprt.</title>
        <authorList>
            <person name="Duman M."/>
            <person name="Valdes E.G."/>
            <person name="Ajmi N."/>
            <person name="Altun S."/>
            <person name="Saticioglu I.B."/>
        </authorList>
    </citation>
    <scope>NUCLEOTIDE SEQUENCE [LARGE SCALE GENOMIC DNA]</scope>
    <source>
        <strain evidence="1 2">120P</strain>
    </source>
</reference>
<dbReference type="Gene3D" id="6.10.250.2570">
    <property type="match status" value="1"/>
</dbReference>
<comment type="caution">
    <text evidence="1">The sequence shown here is derived from an EMBL/GenBank/DDBJ whole genome shotgun (WGS) entry which is preliminary data.</text>
</comment>
<keyword evidence="2" id="KW-1185">Reference proteome</keyword>
<dbReference type="AlphaFoldDB" id="A0AB35WRB4"/>
<evidence type="ECO:0008006" key="3">
    <source>
        <dbReference type="Google" id="ProtNLM"/>
    </source>
</evidence>
<name>A0AB35WRB4_9PSED</name>
<organism evidence="1 2">
    <name type="scientific">Pseudomonas auratipiscis</name>
    <dbReference type="NCBI Taxonomy" id="3115853"/>
    <lineage>
        <taxon>Bacteria</taxon>
        <taxon>Pseudomonadati</taxon>
        <taxon>Pseudomonadota</taxon>
        <taxon>Gammaproteobacteria</taxon>
        <taxon>Pseudomonadales</taxon>
        <taxon>Pseudomonadaceae</taxon>
        <taxon>Pseudomonas</taxon>
    </lineage>
</organism>
<evidence type="ECO:0000313" key="1">
    <source>
        <dbReference type="EMBL" id="MEE1866218.1"/>
    </source>
</evidence>
<protein>
    <recommendedName>
        <fullName evidence="3">Transposase</fullName>
    </recommendedName>
</protein>
<sequence length="67" mass="7674">MRGAAWRPFVWGKGLFKRMCHALQPMAERGQLPRKRVMMADEGEALLATVRERLAAPQRVKVLLDDL</sequence>
<dbReference type="RefSeq" id="WP_330079194.1">
    <property type="nucleotide sequence ID" value="NZ_JAZDCU010000005.1"/>
</dbReference>
<dbReference type="Proteomes" id="UP001307839">
    <property type="component" value="Unassembled WGS sequence"/>
</dbReference>
<evidence type="ECO:0000313" key="2">
    <source>
        <dbReference type="Proteomes" id="UP001307839"/>
    </source>
</evidence>
<gene>
    <name evidence="1" type="ORF">V0R53_07385</name>
</gene>